<feature type="compositionally biased region" description="Polar residues" evidence="5">
    <location>
        <begin position="542"/>
        <end position="554"/>
    </location>
</feature>
<keyword evidence="3" id="KW-0862">Zinc</keyword>
<evidence type="ECO:0000313" key="7">
    <source>
        <dbReference type="EMBL" id="OQV21007.1"/>
    </source>
</evidence>
<dbReference type="EMBL" id="MTYJ01000026">
    <property type="protein sequence ID" value="OQV21007.1"/>
    <property type="molecule type" value="Genomic_DNA"/>
</dbReference>
<keyword evidence="8" id="KW-1185">Reference proteome</keyword>
<dbReference type="FunFam" id="3.30.40.10:FF:000024">
    <property type="entry name" value="RING finger protein 44 isoform X1"/>
    <property type="match status" value="1"/>
</dbReference>
<feature type="compositionally biased region" description="Low complexity" evidence="5">
    <location>
        <begin position="77"/>
        <end position="86"/>
    </location>
</feature>
<evidence type="ECO:0000256" key="4">
    <source>
        <dbReference type="PROSITE-ProRule" id="PRU00175"/>
    </source>
</evidence>
<evidence type="ECO:0000256" key="5">
    <source>
        <dbReference type="SAM" id="MobiDB-lite"/>
    </source>
</evidence>
<dbReference type="InterPro" id="IPR013083">
    <property type="entry name" value="Znf_RING/FYVE/PHD"/>
</dbReference>
<dbReference type="InterPro" id="IPR001841">
    <property type="entry name" value="Znf_RING"/>
</dbReference>
<evidence type="ECO:0000256" key="1">
    <source>
        <dbReference type="ARBA" id="ARBA00022723"/>
    </source>
</evidence>
<proteinExistence type="predicted"/>
<dbReference type="AlphaFoldDB" id="A0A1W0X0J3"/>
<name>A0A1W0X0J3_HYPEX</name>
<feature type="region of interest" description="Disordered" evidence="5">
    <location>
        <begin position="1"/>
        <end position="29"/>
    </location>
</feature>
<dbReference type="GO" id="GO:0005634">
    <property type="term" value="C:nucleus"/>
    <property type="evidence" value="ECO:0007669"/>
    <property type="project" value="TreeGrafter"/>
</dbReference>
<feature type="region of interest" description="Disordered" evidence="5">
    <location>
        <begin position="41"/>
        <end position="253"/>
    </location>
</feature>
<feature type="compositionally biased region" description="Low complexity" evidence="5">
    <location>
        <begin position="570"/>
        <end position="579"/>
    </location>
</feature>
<feature type="compositionally biased region" description="Basic residues" evidence="5">
    <location>
        <begin position="1"/>
        <end position="11"/>
    </location>
</feature>
<dbReference type="SUPFAM" id="SSF57850">
    <property type="entry name" value="RING/U-box"/>
    <property type="match status" value="1"/>
</dbReference>
<feature type="compositionally biased region" description="Low complexity" evidence="5">
    <location>
        <begin position="104"/>
        <end position="143"/>
    </location>
</feature>
<dbReference type="PANTHER" id="PTHR45931:SF3">
    <property type="entry name" value="RING ZINC FINGER-CONTAINING PROTEIN"/>
    <property type="match status" value="1"/>
</dbReference>
<evidence type="ECO:0000256" key="2">
    <source>
        <dbReference type="ARBA" id="ARBA00022771"/>
    </source>
</evidence>
<dbReference type="CDD" id="cd16472">
    <property type="entry name" value="RING-H2_RNF38-like"/>
    <property type="match status" value="1"/>
</dbReference>
<feature type="compositionally biased region" description="Basic residues" evidence="5">
    <location>
        <begin position="365"/>
        <end position="376"/>
    </location>
</feature>
<evidence type="ECO:0000259" key="6">
    <source>
        <dbReference type="PROSITE" id="PS50089"/>
    </source>
</evidence>
<organism evidence="7 8">
    <name type="scientific">Hypsibius exemplaris</name>
    <name type="common">Freshwater tardigrade</name>
    <dbReference type="NCBI Taxonomy" id="2072580"/>
    <lineage>
        <taxon>Eukaryota</taxon>
        <taxon>Metazoa</taxon>
        <taxon>Ecdysozoa</taxon>
        <taxon>Tardigrada</taxon>
        <taxon>Eutardigrada</taxon>
        <taxon>Parachela</taxon>
        <taxon>Hypsibioidea</taxon>
        <taxon>Hypsibiidae</taxon>
        <taxon>Hypsibius</taxon>
    </lineage>
</organism>
<dbReference type="Pfam" id="PF13639">
    <property type="entry name" value="zf-RING_2"/>
    <property type="match status" value="1"/>
</dbReference>
<feature type="domain" description="RING-type" evidence="6">
    <location>
        <begin position="758"/>
        <end position="799"/>
    </location>
</feature>
<dbReference type="GO" id="GO:0008270">
    <property type="term" value="F:zinc ion binding"/>
    <property type="evidence" value="ECO:0007669"/>
    <property type="project" value="UniProtKB-KW"/>
</dbReference>
<feature type="region of interest" description="Disordered" evidence="5">
    <location>
        <begin position="333"/>
        <end position="385"/>
    </location>
</feature>
<dbReference type="InterPro" id="IPR051834">
    <property type="entry name" value="RING_finger_E3_ligase"/>
</dbReference>
<gene>
    <name evidence="7" type="ORF">BV898_05082</name>
</gene>
<keyword evidence="1" id="KW-0479">Metal-binding</keyword>
<reference evidence="8" key="1">
    <citation type="submission" date="2017-01" db="EMBL/GenBank/DDBJ databases">
        <title>Comparative genomics of anhydrobiosis in the tardigrade Hypsibius dujardini.</title>
        <authorList>
            <person name="Yoshida Y."/>
            <person name="Koutsovoulos G."/>
            <person name="Laetsch D."/>
            <person name="Stevens L."/>
            <person name="Kumar S."/>
            <person name="Horikawa D."/>
            <person name="Ishino K."/>
            <person name="Komine S."/>
            <person name="Tomita M."/>
            <person name="Blaxter M."/>
            <person name="Arakawa K."/>
        </authorList>
    </citation>
    <scope>NUCLEOTIDE SEQUENCE [LARGE SCALE GENOMIC DNA]</scope>
    <source>
        <strain evidence="8">Z151</strain>
    </source>
</reference>
<dbReference type="GO" id="GO:0061630">
    <property type="term" value="F:ubiquitin protein ligase activity"/>
    <property type="evidence" value="ECO:0007669"/>
    <property type="project" value="TreeGrafter"/>
</dbReference>
<dbReference type="Proteomes" id="UP000192578">
    <property type="component" value="Unassembled WGS sequence"/>
</dbReference>
<evidence type="ECO:0000313" key="8">
    <source>
        <dbReference type="Proteomes" id="UP000192578"/>
    </source>
</evidence>
<feature type="compositionally biased region" description="Low complexity" evidence="5">
    <location>
        <begin position="200"/>
        <end position="235"/>
    </location>
</feature>
<dbReference type="SMART" id="SM00184">
    <property type="entry name" value="RING"/>
    <property type="match status" value="1"/>
</dbReference>
<evidence type="ECO:0000256" key="3">
    <source>
        <dbReference type="ARBA" id="ARBA00022833"/>
    </source>
</evidence>
<dbReference type="PROSITE" id="PS50089">
    <property type="entry name" value="ZF_RING_2"/>
    <property type="match status" value="1"/>
</dbReference>
<sequence length="812" mass="86701">MPVVRRERHRSNSSSPKLLPSRTLSPRNAAAATGHRFLQLHHHSHHHHSGSGGFTATASSSGMGGSTGGSEPAKLASSSSSSSSSSVRAEIYAPLPPPILTTRNNNNNPSASTSSSPDSSSSNGSPSSSSMLFSQSSSSSHPSLGMSLRNHTRNILSEQQQQQRSAREDLMPPGGGAGRRLRGVDFRDMDYASSSNSDLTTTRGAAAGTARQMYPSQSSATSSSSSSSASSASSSGNNNHLHSHQAGLPASSRSDPCIRLLADVPDDFAEEKGSRRKRRRLMDMIDTNVPSNHPGMSLYEFIGPDFVDHFSAPLPPVNSSSHVGVAMSSASTSSSLGAHNRAPSRLSSSSSSSDGTNGGPSSGNHRVRRLSSRRKRVADLQNPPIYNVNGHLVQMQPHHHPGVPYPPGVAFGHAFCQAHALGHACSANHVHMNAATGSISAVPHLCCNVAMCPMQQQRATGHAGSVVGGAGYPGMGYASSGQQQQQQQQQQQIHPNSSQSTRHSQQQQQSMNQSMPSSQPHRTSQPYLPSDMLPGSHPYRTTPASYSQMIAASMQQQQDQQTNAHRLSHSHSTGSLPSSQQQHVLSGSSSAAAAAVRQQYSRHPGQASSESMAMYGAALSEMAAVAAGGGGPTWVSRRRMTENVTPATHLSQQNAAAGVRINSGVPFMTYDSGYFHHFQLARANQNSMSVGGPGYPYGAGQMDMSGHPHEHEQYELMLNIADRLNCESKPKGLTKQEIEKIRLRRFSGEKTDHGQTACVICICDFEPKQSLRQLPCTHEFHAKCVDKWLKSNRSCPICRGDASVYMKKSKLH</sequence>
<accession>A0A1W0X0J3</accession>
<dbReference type="OrthoDB" id="8062037at2759"/>
<dbReference type="GO" id="GO:0006511">
    <property type="term" value="P:ubiquitin-dependent protein catabolic process"/>
    <property type="evidence" value="ECO:0007669"/>
    <property type="project" value="TreeGrafter"/>
</dbReference>
<comment type="caution">
    <text evidence="7">The sequence shown here is derived from an EMBL/GenBank/DDBJ whole genome shotgun (WGS) entry which is preliminary data.</text>
</comment>
<feature type="compositionally biased region" description="Polar residues" evidence="5">
    <location>
        <begin position="12"/>
        <end position="26"/>
    </location>
</feature>
<feature type="compositionally biased region" description="Low complexity" evidence="5">
    <location>
        <begin position="344"/>
        <end position="355"/>
    </location>
</feature>
<protein>
    <submittedName>
        <fullName evidence="7">E3 ubiquitin-protein ligase RNF38</fullName>
    </submittedName>
</protein>
<feature type="region of interest" description="Disordered" evidence="5">
    <location>
        <begin position="474"/>
        <end position="590"/>
    </location>
</feature>
<keyword evidence="2 4" id="KW-0863">Zinc-finger</keyword>
<dbReference type="Gene3D" id="3.30.40.10">
    <property type="entry name" value="Zinc/RING finger domain, C3HC4 (zinc finger)"/>
    <property type="match status" value="1"/>
</dbReference>
<feature type="region of interest" description="Disordered" evidence="5">
    <location>
        <begin position="270"/>
        <end position="292"/>
    </location>
</feature>
<feature type="compositionally biased region" description="Low complexity" evidence="5">
    <location>
        <begin position="482"/>
        <end position="521"/>
    </location>
</feature>
<dbReference type="PANTHER" id="PTHR45931">
    <property type="entry name" value="SI:CH211-59O9.10"/>
    <property type="match status" value="1"/>
</dbReference>